<sequence>MYYPSYSYGTYPYSAYPMSNMYNFHPASNQAQYTPEEKSPIFQSEGVSEESVITNGELVSKEDVVKEESVSKSNTFTKRLLSHLHQRKGMVISVATPIKEIQGRLEEVFPDYILVNNDGQHYHIRLEGIVYIS</sequence>
<organism evidence="1 3">
    <name type="scientific">Aneurinibacillus migulanus</name>
    <name type="common">Bacillus migulanus</name>
    <dbReference type="NCBI Taxonomy" id="47500"/>
    <lineage>
        <taxon>Bacteria</taxon>
        <taxon>Bacillati</taxon>
        <taxon>Bacillota</taxon>
        <taxon>Bacilli</taxon>
        <taxon>Bacillales</taxon>
        <taxon>Paenibacillaceae</taxon>
        <taxon>Aneurinibacillus group</taxon>
        <taxon>Aneurinibacillus</taxon>
    </lineage>
</organism>
<dbReference type="Proteomes" id="UP000037269">
    <property type="component" value="Unassembled WGS sequence"/>
</dbReference>
<dbReference type="EMBL" id="FNED01000063">
    <property type="protein sequence ID" value="SDK51045.1"/>
    <property type="molecule type" value="Genomic_DNA"/>
</dbReference>
<reference evidence="1 3" key="1">
    <citation type="submission" date="2015-07" db="EMBL/GenBank/DDBJ databases">
        <title>Fjat-14205 dsm 2895.</title>
        <authorList>
            <person name="Liu B."/>
            <person name="Wang J."/>
            <person name="Zhu Y."/>
            <person name="Liu G."/>
            <person name="Chen Q."/>
            <person name="Chen Z."/>
            <person name="Lan J."/>
            <person name="Che J."/>
            <person name="Ge C."/>
            <person name="Shi H."/>
            <person name="Pan Z."/>
            <person name="Liu X."/>
        </authorList>
    </citation>
    <scope>NUCLEOTIDE SEQUENCE [LARGE SCALE GENOMIC DNA]</scope>
    <source>
        <strain evidence="1 3">DSM 2895</strain>
    </source>
</reference>
<protein>
    <recommendedName>
        <fullName evidence="5">DUF2642 domain-containing protein</fullName>
    </recommendedName>
</protein>
<gene>
    <name evidence="1" type="ORF">AF333_08085</name>
    <name evidence="2" type="ORF">SAMN04487909_1639</name>
</gene>
<dbReference type="Pfam" id="PF10842">
    <property type="entry name" value="DUF2642"/>
    <property type="match status" value="1"/>
</dbReference>
<dbReference type="PATRIC" id="fig|47500.12.peg.2072"/>
<evidence type="ECO:0008006" key="5">
    <source>
        <dbReference type="Google" id="ProtNLM"/>
    </source>
</evidence>
<dbReference type="EMBL" id="LGUG01000004">
    <property type="protein sequence ID" value="KON95450.1"/>
    <property type="molecule type" value="Genomic_DNA"/>
</dbReference>
<proteinExistence type="predicted"/>
<reference evidence="2 4" key="2">
    <citation type="submission" date="2016-10" db="EMBL/GenBank/DDBJ databases">
        <authorList>
            <person name="de Groot N.N."/>
        </authorList>
    </citation>
    <scope>NUCLEOTIDE SEQUENCE [LARGE SCALE GENOMIC DNA]</scope>
    <source>
        <strain evidence="2 4">DSM 2895</strain>
    </source>
</reference>
<evidence type="ECO:0000313" key="1">
    <source>
        <dbReference type="EMBL" id="KON95450.1"/>
    </source>
</evidence>
<evidence type="ECO:0000313" key="2">
    <source>
        <dbReference type="EMBL" id="SDK51045.1"/>
    </source>
</evidence>
<keyword evidence="3" id="KW-1185">Reference proteome</keyword>
<dbReference type="AlphaFoldDB" id="A0A0D1V2T8"/>
<dbReference type="OrthoDB" id="2614898at2"/>
<evidence type="ECO:0000313" key="3">
    <source>
        <dbReference type="Proteomes" id="UP000037269"/>
    </source>
</evidence>
<dbReference type="RefSeq" id="WP_043067022.1">
    <property type="nucleotide sequence ID" value="NZ_BJOA01000318.1"/>
</dbReference>
<dbReference type="InterPro" id="IPR020139">
    <property type="entry name" value="DUF2642"/>
</dbReference>
<dbReference type="Proteomes" id="UP000182836">
    <property type="component" value="Unassembled WGS sequence"/>
</dbReference>
<accession>A0A0D1V2T8</accession>
<dbReference type="GeneID" id="42305154"/>
<evidence type="ECO:0000313" key="4">
    <source>
        <dbReference type="Proteomes" id="UP000182836"/>
    </source>
</evidence>
<name>A0A0D1V2T8_ANEMI</name>